<accession>A0AAD9ZP00</accession>
<gene>
    <name evidence="2" type="ORF">Dsin_032065</name>
</gene>
<reference evidence="2" key="1">
    <citation type="journal article" date="2023" name="Plant J.">
        <title>Genome sequences and population genomics provide insights into the demographic history, inbreeding, and mutation load of two 'living fossil' tree species of Dipteronia.</title>
        <authorList>
            <person name="Feng Y."/>
            <person name="Comes H.P."/>
            <person name="Chen J."/>
            <person name="Zhu S."/>
            <person name="Lu R."/>
            <person name="Zhang X."/>
            <person name="Li P."/>
            <person name="Qiu J."/>
            <person name="Olsen K.M."/>
            <person name="Qiu Y."/>
        </authorList>
    </citation>
    <scope>NUCLEOTIDE SEQUENCE</scope>
    <source>
        <strain evidence="2">NBL</strain>
    </source>
</reference>
<dbReference type="AlphaFoldDB" id="A0AAD9ZP00"/>
<comment type="caution">
    <text evidence="2">The sequence shown here is derived from an EMBL/GenBank/DDBJ whole genome shotgun (WGS) entry which is preliminary data.</text>
</comment>
<feature type="region of interest" description="Disordered" evidence="1">
    <location>
        <begin position="76"/>
        <end position="103"/>
    </location>
</feature>
<evidence type="ECO:0000313" key="2">
    <source>
        <dbReference type="EMBL" id="KAK3184779.1"/>
    </source>
</evidence>
<feature type="compositionally biased region" description="Basic and acidic residues" evidence="1">
    <location>
        <begin position="78"/>
        <end position="92"/>
    </location>
</feature>
<dbReference type="EMBL" id="JANJYJ010000010">
    <property type="protein sequence ID" value="KAK3184779.1"/>
    <property type="molecule type" value="Genomic_DNA"/>
</dbReference>
<proteinExistence type="predicted"/>
<organism evidence="2 3">
    <name type="scientific">Dipteronia sinensis</name>
    <dbReference type="NCBI Taxonomy" id="43782"/>
    <lineage>
        <taxon>Eukaryota</taxon>
        <taxon>Viridiplantae</taxon>
        <taxon>Streptophyta</taxon>
        <taxon>Embryophyta</taxon>
        <taxon>Tracheophyta</taxon>
        <taxon>Spermatophyta</taxon>
        <taxon>Magnoliopsida</taxon>
        <taxon>eudicotyledons</taxon>
        <taxon>Gunneridae</taxon>
        <taxon>Pentapetalae</taxon>
        <taxon>rosids</taxon>
        <taxon>malvids</taxon>
        <taxon>Sapindales</taxon>
        <taxon>Sapindaceae</taxon>
        <taxon>Hippocastanoideae</taxon>
        <taxon>Acereae</taxon>
        <taxon>Dipteronia</taxon>
    </lineage>
</organism>
<dbReference type="Proteomes" id="UP001281410">
    <property type="component" value="Unassembled WGS sequence"/>
</dbReference>
<sequence length="103" mass="11809">MQSGCIHNYIKEFSTLILEIEDMFDKDKLFFFIDGLKEWARVNQERRNVQDLDAAITAAESLVDLTKARKGQTTIRKIGVDESKDQDRKTEGPSRTSNGNNWA</sequence>
<keyword evidence="3" id="KW-1185">Reference proteome</keyword>
<feature type="compositionally biased region" description="Polar residues" evidence="1">
    <location>
        <begin position="93"/>
        <end position="103"/>
    </location>
</feature>
<evidence type="ECO:0000256" key="1">
    <source>
        <dbReference type="SAM" id="MobiDB-lite"/>
    </source>
</evidence>
<protein>
    <recommendedName>
        <fullName evidence="4">Retrotransposon gag domain-containing protein</fullName>
    </recommendedName>
</protein>
<evidence type="ECO:0008006" key="4">
    <source>
        <dbReference type="Google" id="ProtNLM"/>
    </source>
</evidence>
<name>A0AAD9ZP00_9ROSI</name>
<evidence type="ECO:0000313" key="3">
    <source>
        <dbReference type="Proteomes" id="UP001281410"/>
    </source>
</evidence>